<evidence type="ECO:0000313" key="3">
    <source>
        <dbReference type="Proteomes" id="UP000886803"/>
    </source>
</evidence>
<comment type="caution">
    <text evidence="2">The sequence shown here is derived from an EMBL/GenBank/DDBJ whole genome shotgun (WGS) entry which is preliminary data.</text>
</comment>
<reference evidence="2" key="2">
    <citation type="submission" date="2021-04" db="EMBL/GenBank/DDBJ databases">
        <authorList>
            <person name="Gilroy R."/>
        </authorList>
    </citation>
    <scope>NUCLEOTIDE SEQUENCE</scope>
    <source>
        <strain evidence="2">ChiBcec8-13705</strain>
    </source>
</reference>
<feature type="transmembrane region" description="Helical" evidence="1">
    <location>
        <begin position="46"/>
        <end position="69"/>
    </location>
</feature>
<keyword evidence="1" id="KW-1133">Transmembrane helix</keyword>
<feature type="transmembrane region" description="Helical" evidence="1">
    <location>
        <begin position="127"/>
        <end position="148"/>
    </location>
</feature>
<protein>
    <recommendedName>
        <fullName evidence="4">DUF624 domain-containing protein</fullName>
    </recommendedName>
</protein>
<feature type="transmembrane region" description="Helical" evidence="1">
    <location>
        <begin position="21"/>
        <end position="40"/>
    </location>
</feature>
<feature type="transmembrane region" description="Helical" evidence="1">
    <location>
        <begin position="197"/>
        <end position="220"/>
    </location>
</feature>
<organism evidence="2 3">
    <name type="scientific">Candidatus Gemmiger avicola</name>
    <dbReference type="NCBI Taxonomy" id="2838605"/>
    <lineage>
        <taxon>Bacteria</taxon>
        <taxon>Bacillati</taxon>
        <taxon>Bacillota</taxon>
        <taxon>Clostridia</taxon>
        <taxon>Eubacteriales</taxon>
        <taxon>Gemmiger</taxon>
    </lineage>
</organism>
<keyword evidence="1" id="KW-0812">Transmembrane</keyword>
<evidence type="ECO:0008006" key="4">
    <source>
        <dbReference type="Google" id="ProtNLM"/>
    </source>
</evidence>
<feature type="transmembrane region" description="Helical" evidence="1">
    <location>
        <begin position="169"/>
        <end position="191"/>
    </location>
</feature>
<dbReference type="Proteomes" id="UP000886803">
    <property type="component" value="Unassembled WGS sequence"/>
</dbReference>
<keyword evidence="1" id="KW-0472">Membrane</keyword>
<evidence type="ECO:0000313" key="2">
    <source>
        <dbReference type="EMBL" id="HJB42277.1"/>
    </source>
</evidence>
<sequence length="244" mass="26308">MPKTDSSAPRRLPVRRCIGPFYLASLFCCLGFLPGAAGVLCGIRINLFWVTLLGGALGGVIGVPLLCGLMDTVLRALRGTATGRWWPTYCAAWRQNWKDALPAGELSGALLGCWCWVIMTLPDMQRVPVSVWVCMAVGSCLLVGYFTYVYAQVVLVQLSLRSMLKNAGLLFLAAPLRTLGATLLQAVYWLAMLLGGWYALPVLLVTGFWLPVCGALVILFPVLDKAFGLREADRAAAQPAEGGV</sequence>
<dbReference type="EMBL" id="DWYG01000122">
    <property type="protein sequence ID" value="HJB42277.1"/>
    <property type="molecule type" value="Genomic_DNA"/>
</dbReference>
<name>A0A9D2M6R9_9FIRM</name>
<reference evidence="2" key="1">
    <citation type="journal article" date="2021" name="PeerJ">
        <title>Extensive microbial diversity within the chicken gut microbiome revealed by metagenomics and culture.</title>
        <authorList>
            <person name="Gilroy R."/>
            <person name="Ravi A."/>
            <person name="Getino M."/>
            <person name="Pursley I."/>
            <person name="Horton D.L."/>
            <person name="Alikhan N.F."/>
            <person name="Baker D."/>
            <person name="Gharbi K."/>
            <person name="Hall N."/>
            <person name="Watson M."/>
            <person name="Adriaenssens E.M."/>
            <person name="Foster-Nyarko E."/>
            <person name="Jarju S."/>
            <person name="Secka A."/>
            <person name="Antonio M."/>
            <person name="Oren A."/>
            <person name="Chaudhuri R.R."/>
            <person name="La Ragione R."/>
            <person name="Hildebrand F."/>
            <person name="Pallen M.J."/>
        </authorList>
    </citation>
    <scope>NUCLEOTIDE SEQUENCE</scope>
    <source>
        <strain evidence="2">ChiBcec8-13705</strain>
    </source>
</reference>
<accession>A0A9D2M6R9</accession>
<dbReference type="AlphaFoldDB" id="A0A9D2M6R9"/>
<gene>
    <name evidence="2" type="ORF">H9945_07245</name>
</gene>
<proteinExistence type="predicted"/>
<evidence type="ECO:0000256" key="1">
    <source>
        <dbReference type="SAM" id="Phobius"/>
    </source>
</evidence>